<dbReference type="AlphaFoldDB" id="A0A285GQT7"/>
<name>A0A285GQT7_9ACTN</name>
<sequence>MTWEVVLLTITHDAAAAIRQLLTAAGVPEGCALRIQNADIAGRLRILLVSHPQPGDIAHDAGDGARLYVAEEVIGRLQGNTLDARPGVLIHPRGNRRVQFVLGATPKQDRTRQLAGAGVF</sequence>
<proteinExistence type="predicted"/>
<organism evidence="1 2">
    <name type="scientific">Paractinoplanes atraurantiacus</name>
    <dbReference type="NCBI Taxonomy" id="1036182"/>
    <lineage>
        <taxon>Bacteria</taxon>
        <taxon>Bacillati</taxon>
        <taxon>Actinomycetota</taxon>
        <taxon>Actinomycetes</taxon>
        <taxon>Micromonosporales</taxon>
        <taxon>Micromonosporaceae</taxon>
        <taxon>Paractinoplanes</taxon>
    </lineage>
</organism>
<gene>
    <name evidence="1" type="ORF">SAMN05421748_102382</name>
</gene>
<dbReference type="EMBL" id="OBDY01000002">
    <property type="protein sequence ID" value="SNY25653.1"/>
    <property type="molecule type" value="Genomic_DNA"/>
</dbReference>
<dbReference type="Proteomes" id="UP000219612">
    <property type="component" value="Unassembled WGS sequence"/>
</dbReference>
<evidence type="ECO:0000313" key="1">
    <source>
        <dbReference type="EMBL" id="SNY25653.1"/>
    </source>
</evidence>
<protein>
    <submittedName>
        <fullName evidence="1">Fe-S cluster assembly iron-binding protein IscA</fullName>
    </submittedName>
</protein>
<evidence type="ECO:0000313" key="2">
    <source>
        <dbReference type="Proteomes" id="UP000219612"/>
    </source>
</evidence>
<reference evidence="1 2" key="1">
    <citation type="submission" date="2017-09" db="EMBL/GenBank/DDBJ databases">
        <authorList>
            <person name="Ehlers B."/>
            <person name="Leendertz F.H."/>
        </authorList>
    </citation>
    <scope>NUCLEOTIDE SEQUENCE [LARGE SCALE GENOMIC DNA]</scope>
    <source>
        <strain evidence="1 2">CGMCC 4.6857</strain>
    </source>
</reference>
<accession>A0A285GQT7</accession>
<keyword evidence="2" id="KW-1185">Reference proteome</keyword>
<dbReference type="RefSeq" id="WP_143234467.1">
    <property type="nucleotide sequence ID" value="NZ_OBDY01000002.1"/>
</dbReference>